<dbReference type="Gene3D" id="3.30.530.20">
    <property type="match status" value="1"/>
</dbReference>
<feature type="transmembrane region" description="Helical" evidence="2">
    <location>
        <begin position="36"/>
        <end position="53"/>
    </location>
</feature>
<evidence type="ECO:0000259" key="3">
    <source>
        <dbReference type="PROSITE" id="PS50848"/>
    </source>
</evidence>
<feature type="domain" description="START" evidence="3">
    <location>
        <begin position="135"/>
        <end position="348"/>
    </location>
</feature>
<sequence>MGDSTQSPLAMLVLVTPYTILYLVNQLFLNGILDKVHYIFFELIFVLAFRKLFGLPDLSERLFPAQVAVQSAETVRPIKTSLANGTAKLALVNGAPTTVTTKKKTKKTVTSKASATASTAPSAITTTTTGGPRKTKKKKEQAYAKELAAMEKKFMDYIDNKDIWVKVFEETSPGLIEVYQYKDRPMCYKVIAVMNNTAAVAFDTLSEVSRRLEWDPLCEEARTLTEVSPGVKVQYVRTKGMWPTSSRDTVVLGTIKELDDGRYFNVTSSVEHSLMPERTRDKIVRMEMAVAGQIIGPELGQPNKCRLVQLLDADLKGWIPEKIIQLVSTKAVPEGIRNVNKMIPSMEPYHQSKALECVIAAQKEVETKAEQEGGNGAEEEEEDEVHDLRAEHHQSTGSILKERSINGNGSRCLHSNRPNNAVDKTHSSTFGVFWEGIKQNLGYRSSPSKTNRVVVMTIVLAVLGPAIARFRRQRR</sequence>
<reference evidence="4" key="1">
    <citation type="journal article" date="2020" name="Fungal Divers.">
        <title>Resolving the Mortierellaceae phylogeny through synthesis of multi-gene phylogenetics and phylogenomics.</title>
        <authorList>
            <person name="Vandepol N."/>
            <person name="Liber J."/>
            <person name="Desiro A."/>
            <person name="Na H."/>
            <person name="Kennedy M."/>
            <person name="Barry K."/>
            <person name="Grigoriev I.V."/>
            <person name="Miller A.N."/>
            <person name="O'Donnell K."/>
            <person name="Stajich J.E."/>
            <person name="Bonito G."/>
        </authorList>
    </citation>
    <scope>NUCLEOTIDE SEQUENCE</scope>
    <source>
        <strain evidence="4">NRRL 28262</strain>
    </source>
</reference>
<dbReference type="AlphaFoldDB" id="A0AAD4H9H9"/>
<dbReference type="GO" id="GO:0008289">
    <property type="term" value="F:lipid binding"/>
    <property type="evidence" value="ECO:0007669"/>
    <property type="project" value="InterPro"/>
</dbReference>
<keyword evidence="2" id="KW-0812">Transmembrane</keyword>
<dbReference type="SMART" id="SM00234">
    <property type="entry name" value="START"/>
    <property type="match status" value="1"/>
</dbReference>
<gene>
    <name evidence="4" type="ORF">BGZ95_002616</name>
</gene>
<dbReference type="InterPro" id="IPR023393">
    <property type="entry name" value="START-like_dom_sf"/>
</dbReference>
<evidence type="ECO:0000313" key="5">
    <source>
        <dbReference type="Proteomes" id="UP001194580"/>
    </source>
</evidence>
<dbReference type="GO" id="GO:0005737">
    <property type="term" value="C:cytoplasm"/>
    <property type="evidence" value="ECO:0007669"/>
    <property type="project" value="UniProtKB-ARBA"/>
</dbReference>
<dbReference type="EMBL" id="JAAAIL010000156">
    <property type="protein sequence ID" value="KAG0278991.1"/>
    <property type="molecule type" value="Genomic_DNA"/>
</dbReference>
<feature type="compositionally biased region" description="Basic and acidic residues" evidence="1">
    <location>
        <begin position="386"/>
        <end position="396"/>
    </location>
</feature>
<keyword evidence="2" id="KW-0472">Membrane</keyword>
<feature type="region of interest" description="Disordered" evidence="1">
    <location>
        <begin position="366"/>
        <end position="396"/>
    </location>
</feature>
<dbReference type="InterPro" id="IPR002913">
    <property type="entry name" value="START_lipid-bd_dom"/>
</dbReference>
<dbReference type="PANTHER" id="PTHR19308">
    <property type="entry name" value="PHOSPHATIDYLCHOLINE TRANSFER PROTEIN"/>
    <property type="match status" value="1"/>
</dbReference>
<comment type="caution">
    <text evidence="4">The sequence shown here is derived from an EMBL/GenBank/DDBJ whole genome shotgun (WGS) entry which is preliminary data.</text>
</comment>
<organism evidence="4 5">
    <name type="scientific">Linnemannia exigua</name>
    <dbReference type="NCBI Taxonomy" id="604196"/>
    <lineage>
        <taxon>Eukaryota</taxon>
        <taxon>Fungi</taxon>
        <taxon>Fungi incertae sedis</taxon>
        <taxon>Mucoromycota</taxon>
        <taxon>Mortierellomycotina</taxon>
        <taxon>Mortierellomycetes</taxon>
        <taxon>Mortierellales</taxon>
        <taxon>Mortierellaceae</taxon>
        <taxon>Linnemannia</taxon>
    </lineage>
</organism>
<feature type="transmembrane region" description="Helical" evidence="2">
    <location>
        <begin position="453"/>
        <end position="470"/>
    </location>
</feature>
<proteinExistence type="predicted"/>
<dbReference type="InterPro" id="IPR051213">
    <property type="entry name" value="START_lipid_transfer"/>
</dbReference>
<dbReference type="CDD" id="cd00177">
    <property type="entry name" value="START"/>
    <property type="match status" value="1"/>
</dbReference>
<evidence type="ECO:0000256" key="1">
    <source>
        <dbReference type="SAM" id="MobiDB-lite"/>
    </source>
</evidence>
<feature type="transmembrane region" description="Helical" evidence="2">
    <location>
        <begin position="6"/>
        <end position="24"/>
    </location>
</feature>
<keyword evidence="2" id="KW-1133">Transmembrane helix</keyword>
<dbReference type="PROSITE" id="PS50848">
    <property type="entry name" value="START"/>
    <property type="match status" value="1"/>
</dbReference>
<evidence type="ECO:0000313" key="4">
    <source>
        <dbReference type="EMBL" id="KAG0278991.1"/>
    </source>
</evidence>
<dbReference type="Proteomes" id="UP001194580">
    <property type="component" value="Unassembled WGS sequence"/>
</dbReference>
<name>A0AAD4H9H9_9FUNG</name>
<dbReference type="SUPFAM" id="SSF55961">
    <property type="entry name" value="Bet v1-like"/>
    <property type="match status" value="1"/>
</dbReference>
<protein>
    <recommendedName>
        <fullName evidence="3">START domain-containing protein</fullName>
    </recommendedName>
</protein>
<evidence type="ECO:0000256" key="2">
    <source>
        <dbReference type="SAM" id="Phobius"/>
    </source>
</evidence>
<keyword evidence="5" id="KW-1185">Reference proteome</keyword>
<accession>A0AAD4H9H9</accession>
<dbReference type="PANTHER" id="PTHR19308:SF14">
    <property type="entry name" value="START DOMAIN-CONTAINING PROTEIN"/>
    <property type="match status" value="1"/>
</dbReference>
<dbReference type="Pfam" id="PF01852">
    <property type="entry name" value="START"/>
    <property type="match status" value="1"/>
</dbReference>